<evidence type="ECO:0000259" key="6">
    <source>
        <dbReference type="Pfam" id="PF05189"/>
    </source>
</evidence>
<dbReference type="InterPro" id="IPR013792">
    <property type="entry name" value="RNA3'P_cycl/enolpyr_Trfase_a/b"/>
</dbReference>
<evidence type="ECO:0000256" key="2">
    <source>
        <dbReference type="ARBA" id="ARBA00007089"/>
    </source>
</evidence>
<dbReference type="OrthoDB" id="1911237at2759"/>
<dbReference type="eggNOG" id="KOG3980">
    <property type="taxonomic scope" value="Eukaryota"/>
</dbReference>
<dbReference type="PROSITE" id="PS01287">
    <property type="entry name" value="RTC"/>
    <property type="match status" value="1"/>
</dbReference>
<dbReference type="SUPFAM" id="SSF55205">
    <property type="entry name" value="EPT/RTPC-like"/>
    <property type="match status" value="1"/>
</dbReference>
<dbReference type="Pfam" id="PF01137">
    <property type="entry name" value="RTC"/>
    <property type="match status" value="1"/>
</dbReference>
<protein>
    <submittedName>
        <fullName evidence="7">Related to RCL1-RNA terminal phosphate cyclase-like protein</fullName>
    </submittedName>
</protein>
<dbReference type="HOGENOM" id="CLU_027882_1_0_1"/>
<dbReference type="InterPro" id="IPR013791">
    <property type="entry name" value="RNA3'-term_phos_cycl_insert"/>
</dbReference>
<keyword evidence="8" id="KW-1185">Reference proteome</keyword>
<dbReference type="Proteomes" id="UP000007148">
    <property type="component" value="Unassembled WGS sequence"/>
</dbReference>
<dbReference type="FunCoup" id="G4TLF3">
    <property type="interactions" value="427"/>
</dbReference>
<dbReference type="AlphaFoldDB" id="G4TLF3"/>
<comment type="subcellular location">
    <subcellularLocation>
        <location evidence="1">Nucleus</location>
        <location evidence="1">Nucleolus</location>
    </subcellularLocation>
</comment>
<comment type="caution">
    <text evidence="7">The sequence shown here is derived from an EMBL/GenBank/DDBJ whole genome shotgun (WGS) entry which is preliminary data.</text>
</comment>
<dbReference type="NCBIfam" id="TIGR03400">
    <property type="entry name" value="18S_RNA_Rcl1p"/>
    <property type="match status" value="1"/>
</dbReference>
<keyword evidence="3" id="KW-0690">Ribosome biogenesis</keyword>
<gene>
    <name evidence="7" type="ORF">PIIN_06083</name>
</gene>
<dbReference type="GO" id="GO:0005730">
    <property type="term" value="C:nucleolus"/>
    <property type="evidence" value="ECO:0007669"/>
    <property type="project" value="UniProtKB-SubCell"/>
</dbReference>
<organism evidence="7 8">
    <name type="scientific">Serendipita indica (strain DSM 11827)</name>
    <name type="common">Root endophyte fungus</name>
    <name type="synonym">Piriformospora indica</name>
    <dbReference type="NCBI Taxonomy" id="1109443"/>
    <lineage>
        <taxon>Eukaryota</taxon>
        <taxon>Fungi</taxon>
        <taxon>Dikarya</taxon>
        <taxon>Basidiomycota</taxon>
        <taxon>Agaricomycotina</taxon>
        <taxon>Agaricomycetes</taxon>
        <taxon>Sebacinales</taxon>
        <taxon>Serendipitaceae</taxon>
        <taxon>Serendipita</taxon>
    </lineage>
</organism>
<dbReference type="GO" id="GO:0000479">
    <property type="term" value="P:endonucleolytic cleavage of tricistronic rRNA transcript (SSU-rRNA, 5.8S rRNA, LSU-rRNA)"/>
    <property type="evidence" value="ECO:0007669"/>
    <property type="project" value="TreeGrafter"/>
</dbReference>
<comment type="similarity">
    <text evidence="2">Belongs to the RNA 3'-terminal cyclase family. Type 2 subfamily.</text>
</comment>
<dbReference type="InterPro" id="IPR023797">
    <property type="entry name" value="RNA3'_phos_cyclase_dom"/>
</dbReference>
<dbReference type="InterPro" id="IPR020719">
    <property type="entry name" value="RNA3'_term_phos_cycl-like_CS"/>
</dbReference>
<dbReference type="PANTHER" id="PTHR11096:SF1">
    <property type="entry name" value="RNA 3'-TERMINAL PHOSPHATE CYCLASE-LIKE PROTEIN"/>
    <property type="match status" value="1"/>
</dbReference>
<keyword evidence="4" id="KW-0539">Nucleus</keyword>
<proteinExistence type="inferred from homology"/>
<dbReference type="FunFam" id="3.30.360.20:FF:000001">
    <property type="entry name" value="RNA terminal phosphate cyclase-like 1"/>
    <property type="match status" value="1"/>
</dbReference>
<accession>G4TLF3</accession>
<dbReference type="Pfam" id="PF05189">
    <property type="entry name" value="RTC_insert"/>
    <property type="match status" value="1"/>
</dbReference>
<evidence type="ECO:0000256" key="1">
    <source>
        <dbReference type="ARBA" id="ARBA00004604"/>
    </source>
</evidence>
<evidence type="ECO:0000259" key="5">
    <source>
        <dbReference type="Pfam" id="PF01137"/>
    </source>
</evidence>
<sequence>MTGIRSMDKDPDYEVSLLRLFEKISNGSLIEISHTGTAVLFKPGVLTGGPVTHDCPLSRSVGYFLEPIIALAPFSKKPLMLTLKGITTDDKDLSVDLIRTVTLPTLAIFGIEDGVEFKIKRRGAPPGGGGEVQFIAPVVKSVKTINFVNPGRVKRIRGIAHAVRVSPQFSNRMVDAARSVLNRYIPDIYIHSDVYKGDESGKSPGYALSLLAETTEGAIYCSEAVSVPRREKIIDERKRDKIFGEEKEDEGPLPVTPEDLALRASRELLLEIQRAGCVDRKHQWIALLFMVLGSEDVGRIKIGSLTPRTIQFLRDIKDAFGTSFKITPADESNPTGELILSCYGTGFVNVNRSVA</sequence>
<dbReference type="InterPro" id="IPR000228">
    <property type="entry name" value="RNA3'_term_phos_cyc"/>
</dbReference>
<feature type="domain" description="RNA 3'-terminal phosphate cyclase" evidence="5">
    <location>
        <begin position="4"/>
        <end position="326"/>
    </location>
</feature>
<dbReference type="InterPro" id="IPR016443">
    <property type="entry name" value="RNA3'_term_phos_cyc_type_2"/>
</dbReference>
<dbReference type="Gene3D" id="3.65.10.20">
    <property type="entry name" value="RNA 3'-terminal phosphate cyclase domain"/>
    <property type="match status" value="1"/>
</dbReference>
<dbReference type="InParanoid" id="G4TLF3"/>
<evidence type="ECO:0000313" key="7">
    <source>
        <dbReference type="EMBL" id="CCA72148.1"/>
    </source>
</evidence>
<dbReference type="OMA" id="YTDQNKG"/>
<evidence type="ECO:0000256" key="3">
    <source>
        <dbReference type="ARBA" id="ARBA00022517"/>
    </source>
</evidence>
<evidence type="ECO:0000313" key="8">
    <source>
        <dbReference type="Proteomes" id="UP000007148"/>
    </source>
</evidence>
<evidence type="ECO:0000256" key="4">
    <source>
        <dbReference type="ARBA" id="ARBA00023242"/>
    </source>
</evidence>
<dbReference type="PANTHER" id="PTHR11096">
    <property type="entry name" value="RNA 3' TERMINAL PHOSPHATE CYCLASE"/>
    <property type="match status" value="1"/>
</dbReference>
<dbReference type="InterPro" id="IPR037136">
    <property type="entry name" value="RNA3'_phos_cyclase_dom_sf"/>
</dbReference>
<dbReference type="InterPro" id="IPR036553">
    <property type="entry name" value="RPTC_insert"/>
</dbReference>
<reference evidence="7 8" key="1">
    <citation type="journal article" date="2011" name="PLoS Pathog.">
        <title>Endophytic Life Strategies Decoded by Genome and Transcriptome Analyses of the Mutualistic Root Symbiont Piriformospora indica.</title>
        <authorList>
            <person name="Zuccaro A."/>
            <person name="Lahrmann U."/>
            <person name="Guldener U."/>
            <person name="Langen G."/>
            <person name="Pfiffi S."/>
            <person name="Biedenkopf D."/>
            <person name="Wong P."/>
            <person name="Samans B."/>
            <person name="Grimm C."/>
            <person name="Basiewicz M."/>
            <person name="Murat C."/>
            <person name="Martin F."/>
            <person name="Kogel K.H."/>
        </authorList>
    </citation>
    <scope>NUCLEOTIDE SEQUENCE [LARGE SCALE GENOMIC DNA]</scope>
    <source>
        <strain evidence="7 8">DSM 11827</strain>
    </source>
</reference>
<dbReference type="EMBL" id="CAFZ01000150">
    <property type="protein sequence ID" value="CCA72148.1"/>
    <property type="molecule type" value="Genomic_DNA"/>
</dbReference>
<feature type="domain" description="RNA 3'-terminal phosphate cyclase insert" evidence="6">
    <location>
        <begin position="149"/>
        <end position="273"/>
    </location>
</feature>
<dbReference type="STRING" id="1109443.G4TLF3"/>
<dbReference type="GO" id="GO:0004521">
    <property type="term" value="F:RNA endonuclease activity"/>
    <property type="evidence" value="ECO:0007669"/>
    <property type="project" value="TreeGrafter"/>
</dbReference>
<dbReference type="Gene3D" id="3.30.360.20">
    <property type="entry name" value="RNA 3'-terminal phosphate cyclase, insert domain"/>
    <property type="match status" value="1"/>
</dbReference>
<name>G4TLF3_SERID</name>